<accession>A0ABW3DJM5</accession>
<keyword evidence="2" id="KW-1185">Reference proteome</keyword>
<reference evidence="2" key="1">
    <citation type="journal article" date="2019" name="Int. J. Syst. Evol. Microbiol.">
        <title>The Global Catalogue of Microorganisms (GCM) 10K type strain sequencing project: providing services to taxonomists for standard genome sequencing and annotation.</title>
        <authorList>
            <consortium name="The Broad Institute Genomics Platform"/>
            <consortium name="The Broad Institute Genome Sequencing Center for Infectious Disease"/>
            <person name="Wu L."/>
            <person name="Ma J."/>
        </authorList>
    </citation>
    <scope>NUCLEOTIDE SEQUENCE [LARGE SCALE GENOMIC DNA]</scope>
    <source>
        <strain evidence="2">CCUG 62974</strain>
    </source>
</reference>
<dbReference type="Proteomes" id="UP001597024">
    <property type="component" value="Unassembled WGS sequence"/>
</dbReference>
<comment type="caution">
    <text evidence="1">The sequence shown here is derived from an EMBL/GenBank/DDBJ whole genome shotgun (WGS) entry which is preliminary data.</text>
</comment>
<sequence length="72" mass="8019">AEDLETRGEHDLTAAVLRLHAGRMQLAAREDREQEHFLSAHPTVPVARVPAMSQDVHDLEGLRRVGELLTAQ</sequence>
<protein>
    <submittedName>
        <fullName evidence="1">ArsA family ATPase</fullName>
    </submittedName>
</protein>
<dbReference type="EMBL" id="JBHTHX010000112">
    <property type="protein sequence ID" value="MFD0884080.1"/>
    <property type="molecule type" value="Genomic_DNA"/>
</dbReference>
<proteinExistence type="predicted"/>
<feature type="non-terminal residue" evidence="1">
    <location>
        <position position="1"/>
    </location>
</feature>
<organism evidence="1 2">
    <name type="scientific">Streptosporangium algeriense</name>
    <dbReference type="NCBI Taxonomy" id="1682748"/>
    <lineage>
        <taxon>Bacteria</taxon>
        <taxon>Bacillati</taxon>
        <taxon>Actinomycetota</taxon>
        <taxon>Actinomycetes</taxon>
        <taxon>Streptosporangiales</taxon>
        <taxon>Streptosporangiaceae</taxon>
        <taxon>Streptosporangium</taxon>
    </lineage>
</organism>
<name>A0ABW3DJM5_9ACTN</name>
<gene>
    <name evidence="1" type="ORF">ACFQ08_05870</name>
</gene>
<evidence type="ECO:0000313" key="2">
    <source>
        <dbReference type="Proteomes" id="UP001597024"/>
    </source>
</evidence>
<evidence type="ECO:0000313" key="1">
    <source>
        <dbReference type="EMBL" id="MFD0884080.1"/>
    </source>
</evidence>